<dbReference type="VEuPathDB" id="ToxoDB:BESB_043820"/>
<feature type="compositionally biased region" description="Basic and acidic residues" evidence="1">
    <location>
        <begin position="352"/>
        <end position="363"/>
    </location>
</feature>
<sequence>MVHPDPRAAGLASLLRHFHLPPGCRSPQELRAAYYRLAQQLHPDKNGGSGSKEFGELHEKYLKCMQLLQLEERNRARRSARHHEAPFSRAPNASHFSRHGGASHRSGGSGAADRGRGGPENGTFFCAFADRVGRSGAWSYEEWVAHMSRQMRDGRAAAAAGGLGWGPASGGARGFPWEETTGAGGRGRPGAGPGAFWSDEPGAAGATGSRHPPWSLQHAALAMFGTGLLLSFGASRRRRDDGGLQSERAETHLRLLAERQQQRGLRAAPGGGLREEEASSALRGDCDWRSSALQAGGSCAFSKDGDEAARMHPGAALGEGGRAGQGGGGGEVKRQQEKSAAAVGSEELLEVEEAHRGEGKDHLGITPHASAPPSPVSPRRSVLSAPRYEGLAAELAPSDAVQAREPGHPLGGLPRSGGVSASALDARPLSPFSALDARRGRENQHGDTAAGSSSHRRPEASGMPLETNDLLTKQYRRATVRKRRLRRQRHAGDQEETEETRKKRGLVENHGGADASQGSLPVSYDSRGVPPVDLTRGHRGVHRESRYIHGCGGATGAGYDDYLAEYEVHKASRSAEKSRGGELGRKERSHVWSASEEQDEDRSHSVAMKHIALQDEHEEVLQVPTTVESERAAARAAVEAIGAEFKKNIRARMQAAGA</sequence>
<proteinExistence type="predicted"/>
<evidence type="ECO:0000313" key="3">
    <source>
        <dbReference type="EMBL" id="PFH36190.1"/>
    </source>
</evidence>
<reference evidence="3 4" key="1">
    <citation type="submission" date="2017-09" db="EMBL/GenBank/DDBJ databases">
        <title>Genome sequencing of Besnoitia besnoiti strain Bb-Ger1.</title>
        <authorList>
            <person name="Schares G."/>
            <person name="Venepally P."/>
            <person name="Lorenzi H.A."/>
        </authorList>
    </citation>
    <scope>NUCLEOTIDE SEQUENCE [LARGE SCALE GENOMIC DNA]</scope>
    <source>
        <strain evidence="3 4">Bb-Ger1</strain>
    </source>
</reference>
<dbReference type="KEGG" id="bbes:BESB_043820"/>
<feature type="compositionally biased region" description="Basic and acidic residues" evidence="1">
    <location>
        <begin position="436"/>
        <end position="445"/>
    </location>
</feature>
<dbReference type="PROSITE" id="PS50076">
    <property type="entry name" value="DNAJ_2"/>
    <property type="match status" value="1"/>
</dbReference>
<feature type="region of interest" description="Disordered" evidence="1">
    <location>
        <begin position="75"/>
        <end position="117"/>
    </location>
</feature>
<dbReference type="InterPro" id="IPR036869">
    <property type="entry name" value="J_dom_sf"/>
</dbReference>
<feature type="region of interest" description="Disordered" evidence="1">
    <location>
        <begin position="572"/>
        <end position="603"/>
    </location>
</feature>
<name>A0A2A9ML63_BESBE</name>
<dbReference type="Gene3D" id="1.10.287.110">
    <property type="entry name" value="DnaJ domain"/>
    <property type="match status" value="1"/>
</dbReference>
<protein>
    <submittedName>
        <fullName evidence="3">DnaJ domain-containing protein</fullName>
    </submittedName>
</protein>
<organism evidence="3 4">
    <name type="scientific">Besnoitia besnoiti</name>
    <name type="common">Apicomplexan protozoan</name>
    <dbReference type="NCBI Taxonomy" id="94643"/>
    <lineage>
        <taxon>Eukaryota</taxon>
        <taxon>Sar</taxon>
        <taxon>Alveolata</taxon>
        <taxon>Apicomplexa</taxon>
        <taxon>Conoidasida</taxon>
        <taxon>Coccidia</taxon>
        <taxon>Eucoccidiorida</taxon>
        <taxon>Eimeriorina</taxon>
        <taxon>Sarcocystidae</taxon>
        <taxon>Besnoitia</taxon>
    </lineage>
</organism>
<gene>
    <name evidence="3" type="ORF">BESB_043820</name>
</gene>
<dbReference type="OrthoDB" id="10250354at2759"/>
<feature type="region of interest" description="Disordered" evidence="1">
    <location>
        <begin position="396"/>
        <end position="525"/>
    </location>
</feature>
<dbReference type="AlphaFoldDB" id="A0A2A9ML63"/>
<dbReference type="CDD" id="cd06257">
    <property type="entry name" value="DnaJ"/>
    <property type="match status" value="1"/>
</dbReference>
<feature type="compositionally biased region" description="Gly residues" evidence="1">
    <location>
        <begin position="182"/>
        <end position="193"/>
    </location>
</feature>
<comment type="caution">
    <text evidence="3">The sequence shown here is derived from an EMBL/GenBank/DDBJ whole genome shotgun (WGS) entry which is preliminary data.</text>
</comment>
<feature type="region of interest" description="Disordered" evidence="1">
    <location>
        <begin position="180"/>
        <end position="211"/>
    </location>
</feature>
<keyword evidence="4" id="KW-1185">Reference proteome</keyword>
<evidence type="ECO:0000259" key="2">
    <source>
        <dbReference type="PROSITE" id="PS50076"/>
    </source>
</evidence>
<feature type="region of interest" description="Disordered" evidence="1">
    <location>
        <begin position="304"/>
        <end position="382"/>
    </location>
</feature>
<accession>A0A2A9ML63</accession>
<evidence type="ECO:0000256" key="1">
    <source>
        <dbReference type="SAM" id="MobiDB-lite"/>
    </source>
</evidence>
<dbReference type="InterPro" id="IPR001623">
    <property type="entry name" value="DnaJ_domain"/>
</dbReference>
<feature type="compositionally biased region" description="Gly residues" evidence="1">
    <location>
        <begin position="317"/>
        <end position="330"/>
    </location>
</feature>
<dbReference type="Proteomes" id="UP000224006">
    <property type="component" value="Chromosome III"/>
</dbReference>
<feature type="compositionally biased region" description="Basic and acidic residues" evidence="1">
    <location>
        <begin position="572"/>
        <end position="590"/>
    </location>
</feature>
<dbReference type="SUPFAM" id="SSF46565">
    <property type="entry name" value="Chaperone J-domain"/>
    <property type="match status" value="1"/>
</dbReference>
<dbReference type="GeneID" id="40309312"/>
<dbReference type="EMBL" id="NWUJ01000003">
    <property type="protein sequence ID" value="PFH36190.1"/>
    <property type="molecule type" value="Genomic_DNA"/>
</dbReference>
<feature type="domain" description="J" evidence="2">
    <location>
        <begin position="13"/>
        <end position="82"/>
    </location>
</feature>
<feature type="compositionally biased region" description="Basic residues" evidence="1">
    <location>
        <begin position="474"/>
        <end position="489"/>
    </location>
</feature>
<dbReference type="RefSeq" id="XP_029220199.1">
    <property type="nucleotide sequence ID" value="XM_029362833.1"/>
</dbReference>
<evidence type="ECO:0000313" key="4">
    <source>
        <dbReference type="Proteomes" id="UP000224006"/>
    </source>
</evidence>